<dbReference type="OrthoDB" id="62154at2"/>
<dbReference type="AlphaFoldDB" id="A0A511R7K0"/>
<sequence length="217" mass="24273">MPLFGNFKYIPFADLMPALVKRTGGLVVQMPSAAIALEVNQGALVRAYRNQELLSLEQAKEILLDLVMVPEAAFEFTGRPIQARTGDLNYFLPNMLVDLVAFTNARPTYADQFIDPTTRFCRTDKNGYPEGIPGRFLIEASYWLESPKGASSHELSSHLRVSLQTVLYNLYSLRQSGYVQALDAFRLQQLPSQPQGKPHQGLWGRLARGLRGGLERS</sequence>
<comment type="caution">
    <text evidence="1">The sequence shown here is derived from an EMBL/GenBank/DDBJ whole genome shotgun (WGS) entry which is preliminary data.</text>
</comment>
<reference evidence="1 2" key="1">
    <citation type="submission" date="2019-07" db="EMBL/GenBank/DDBJ databases">
        <title>Whole genome shotgun sequence of Meiothermus hypogaeus NBRC 106114.</title>
        <authorList>
            <person name="Hosoyama A."/>
            <person name="Uohara A."/>
            <person name="Ohji S."/>
            <person name="Ichikawa N."/>
        </authorList>
    </citation>
    <scope>NUCLEOTIDE SEQUENCE [LARGE SCALE GENOMIC DNA]</scope>
    <source>
        <strain evidence="1 2">NBRC 106114</strain>
    </source>
</reference>
<evidence type="ECO:0008006" key="3">
    <source>
        <dbReference type="Google" id="ProtNLM"/>
    </source>
</evidence>
<dbReference type="EMBL" id="BJXL01000150">
    <property type="protein sequence ID" value="GEM84946.1"/>
    <property type="molecule type" value="Genomic_DNA"/>
</dbReference>
<gene>
    <name evidence="1" type="ORF">MHY01S_31120</name>
</gene>
<organism evidence="1 2">
    <name type="scientific">Meiothermus hypogaeus NBRC 106114</name>
    <dbReference type="NCBI Taxonomy" id="1227553"/>
    <lineage>
        <taxon>Bacteria</taxon>
        <taxon>Thermotogati</taxon>
        <taxon>Deinococcota</taxon>
        <taxon>Deinococci</taxon>
        <taxon>Thermales</taxon>
        <taxon>Thermaceae</taxon>
        <taxon>Meiothermus</taxon>
    </lineage>
</organism>
<accession>A0A511R7K0</accession>
<protein>
    <recommendedName>
        <fullName evidence="3">DUF4388 domain-containing protein</fullName>
    </recommendedName>
</protein>
<proteinExistence type="predicted"/>
<evidence type="ECO:0000313" key="2">
    <source>
        <dbReference type="Proteomes" id="UP000321197"/>
    </source>
</evidence>
<evidence type="ECO:0000313" key="1">
    <source>
        <dbReference type="EMBL" id="GEM84946.1"/>
    </source>
</evidence>
<dbReference type="Proteomes" id="UP000321197">
    <property type="component" value="Unassembled WGS sequence"/>
</dbReference>
<name>A0A511R7K0_9DEIN</name>
<dbReference type="RefSeq" id="WP_119339737.1">
    <property type="nucleotide sequence ID" value="NZ_BJXL01000150.1"/>
</dbReference>